<dbReference type="Pfam" id="PF00593">
    <property type="entry name" value="TonB_dep_Rec_b-barrel"/>
    <property type="match status" value="1"/>
</dbReference>
<dbReference type="OrthoDB" id="176248at2"/>
<keyword evidence="14" id="KW-1185">Reference proteome</keyword>
<keyword evidence="2 8" id="KW-0813">Transport</keyword>
<dbReference type="PANTHER" id="PTHR47234:SF2">
    <property type="entry name" value="TONB-DEPENDENT RECEPTOR"/>
    <property type="match status" value="1"/>
</dbReference>
<evidence type="ECO:0000256" key="5">
    <source>
        <dbReference type="ARBA" id="ARBA00023077"/>
    </source>
</evidence>
<feature type="chain" id="PRO_5005644509" evidence="10">
    <location>
        <begin position="25"/>
        <end position="887"/>
    </location>
</feature>
<evidence type="ECO:0000256" key="3">
    <source>
        <dbReference type="ARBA" id="ARBA00022452"/>
    </source>
</evidence>
<evidence type="ECO:0000313" key="13">
    <source>
        <dbReference type="EMBL" id="KKO47386.1"/>
    </source>
</evidence>
<gene>
    <name evidence="13" type="ORF">WG68_01805</name>
</gene>
<feature type="domain" description="TonB-dependent receptor-like beta-barrel" evidence="11">
    <location>
        <begin position="404"/>
        <end position="847"/>
    </location>
</feature>
<dbReference type="InterPro" id="IPR000531">
    <property type="entry name" value="Beta-barrel_TonB"/>
</dbReference>
<feature type="domain" description="TonB-dependent receptor plug" evidence="12">
    <location>
        <begin position="59"/>
        <end position="167"/>
    </location>
</feature>
<reference evidence="13 14" key="1">
    <citation type="submission" date="2015-03" db="EMBL/GenBank/DDBJ databases">
        <title>Draft genome sequences of two protease-producing strains of Arsukibacterium isolated from two cold and alkaline environments.</title>
        <authorList>
            <person name="Lylloff J.E."/>
            <person name="Skov L.B."/>
            <person name="Jepsen M."/>
            <person name="Hallin P.F."/>
            <person name="Sorensen S.J."/>
            <person name="Stougaard P."/>
            <person name="Glaring M.A."/>
        </authorList>
    </citation>
    <scope>NUCLEOTIDE SEQUENCE [LARGE SCALE GENOMIC DNA]</scope>
    <source>
        <strain evidence="13 14">GCM72</strain>
    </source>
</reference>
<evidence type="ECO:0000256" key="1">
    <source>
        <dbReference type="ARBA" id="ARBA00004571"/>
    </source>
</evidence>
<keyword evidence="10" id="KW-0732">Signal</keyword>
<dbReference type="CDD" id="cd01347">
    <property type="entry name" value="ligand_gated_channel"/>
    <property type="match status" value="1"/>
</dbReference>
<dbReference type="PATRIC" id="fig|336831.14.peg.2567"/>
<keyword evidence="4 8" id="KW-0812">Transmembrane</keyword>
<dbReference type="Gene3D" id="2.170.130.10">
    <property type="entry name" value="TonB-dependent receptor, plug domain"/>
    <property type="match status" value="1"/>
</dbReference>
<protein>
    <submittedName>
        <fullName evidence="13">TonB-dependent receptor</fullName>
    </submittedName>
</protein>
<dbReference type="Pfam" id="PF07715">
    <property type="entry name" value="Plug"/>
    <property type="match status" value="1"/>
</dbReference>
<dbReference type="RefSeq" id="WP_046555913.1">
    <property type="nucleotide sequence ID" value="NZ_LAHO01000001.1"/>
</dbReference>
<evidence type="ECO:0000256" key="6">
    <source>
        <dbReference type="ARBA" id="ARBA00023136"/>
    </source>
</evidence>
<keyword evidence="3 8" id="KW-1134">Transmembrane beta strand</keyword>
<evidence type="ECO:0000256" key="4">
    <source>
        <dbReference type="ARBA" id="ARBA00022692"/>
    </source>
</evidence>
<comment type="subcellular location">
    <subcellularLocation>
        <location evidence="1 8">Cell outer membrane</location>
        <topology evidence="1 8">Multi-pass membrane protein</topology>
    </subcellularLocation>
</comment>
<keyword evidence="7 8" id="KW-0998">Cell outer membrane</keyword>
<sequence length="887" mass="95140">MYTNNKLSKAVRLAIAFGAASATAFTASVTAAEEDVTAKVERIEVTGSRIKRTDLEGALPVTVIDREAIELSGEISVADLIRNTTFNSAGSFRPQSGSSAQGVSQVNMRGLGASRTLVLVDGRRLTMSPSTGSSQDLNSIPMAAVERIEILSDGASAVYGSDAIGGVINVITRRDFNGVELTLGAGRVSVPSDGGDRENGSVVFGSSNDTTRVIGGVSWNKREIIFENAFPWVQPGSSIYGNNWRPASAAVFSAVPGGCTEANFIPGPIGGRERCQFNFNATNANEASIGNESLFVKVDHQINDDWSVYANASVAKTSSFGRYAPAPDSNIFYSGLATPADGYNNPTNPNAWMYDANNPNRVAYDPAFVGANEEVFFYHRFAAMGNRDNTIDNENVDFLVGASGRIAEIDVDFGARRVRNQTIGLGDGYLAASTAWGNVNNFNPGYCADGSFNPAACRFGYDIQNPGSNPSDVLQAGVVTTARKSNFDINEYYASAAFDLFEMAGGVAQASVGVERREEVYADKYDSQSAAGLVGGSSGSSAGGDRSVNAAYFEALLPATDDLEISLAGRFDNYSDYGSDFSPKIGLRYEAAEGLLLRASYGLGFRAPTLDILTQATSFSADSVADAVTCEILTGSPTQPCQINAFYIANPDLSSESSTQYAFGAAYQPTNWLNLTVDYYNIEIDDRIRSFTSQNLIDFETEGKTPPAGLGVTRDAQGVITRIDAGFGNEGTLETSGIDLNVRTNFDFGNAGRLINNIYLSHIIDYSVDGGRNEIKDPGRPQQRINLNNQYVFGDFDFAWNINIIGSQYNTNTGGVQAGHIATWTTHDLQVTYNAPWNAKISIGAQNAFEKLPQFGTSAAARGSRDYNFNLYNAFGRVSYVRYTQSF</sequence>
<keyword evidence="5 9" id="KW-0798">TonB box</keyword>
<keyword evidence="6 8" id="KW-0472">Membrane</keyword>
<dbReference type="STRING" id="336831.WG68_01805"/>
<dbReference type="PANTHER" id="PTHR47234">
    <property type="match status" value="1"/>
</dbReference>
<proteinExistence type="inferred from homology"/>
<evidence type="ECO:0000313" key="14">
    <source>
        <dbReference type="Proteomes" id="UP000034228"/>
    </source>
</evidence>
<dbReference type="Proteomes" id="UP000034228">
    <property type="component" value="Unassembled WGS sequence"/>
</dbReference>
<accession>A0A0M2V9U9</accession>
<name>A0A0M2V9U9_9GAMM</name>
<dbReference type="Gene3D" id="2.40.170.20">
    <property type="entry name" value="TonB-dependent receptor, beta-barrel domain"/>
    <property type="match status" value="1"/>
</dbReference>
<keyword evidence="13" id="KW-0675">Receptor</keyword>
<dbReference type="AlphaFoldDB" id="A0A0M2V9U9"/>
<dbReference type="PROSITE" id="PS52016">
    <property type="entry name" value="TONB_DEPENDENT_REC_3"/>
    <property type="match status" value="1"/>
</dbReference>
<dbReference type="InterPro" id="IPR039426">
    <property type="entry name" value="TonB-dep_rcpt-like"/>
</dbReference>
<evidence type="ECO:0000256" key="9">
    <source>
        <dbReference type="RuleBase" id="RU003357"/>
    </source>
</evidence>
<comment type="similarity">
    <text evidence="8 9">Belongs to the TonB-dependent receptor family.</text>
</comment>
<dbReference type="SUPFAM" id="SSF56935">
    <property type="entry name" value="Porins"/>
    <property type="match status" value="1"/>
</dbReference>
<dbReference type="GO" id="GO:0009279">
    <property type="term" value="C:cell outer membrane"/>
    <property type="evidence" value="ECO:0007669"/>
    <property type="project" value="UniProtKB-SubCell"/>
</dbReference>
<evidence type="ECO:0000259" key="12">
    <source>
        <dbReference type="Pfam" id="PF07715"/>
    </source>
</evidence>
<evidence type="ECO:0000259" key="11">
    <source>
        <dbReference type="Pfam" id="PF00593"/>
    </source>
</evidence>
<evidence type="ECO:0000256" key="2">
    <source>
        <dbReference type="ARBA" id="ARBA00022448"/>
    </source>
</evidence>
<evidence type="ECO:0000256" key="7">
    <source>
        <dbReference type="ARBA" id="ARBA00023237"/>
    </source>
</evidence>
<dbReference type="InterPro" id="IPR037066">
    <property type="entry name" value="Plug_dom_sf"/>
</dbReference>
<organism evidence="13 14">
    <name type="scientific">Arsukibacterium ikkense</name>
    <dbReference type="NCBI Taxonomy" id="336831"/>
    <lineage>
        <taxon>Bacteria</taxon>
        <taxon>Pseudomonadati</taxon>
        <taxon>Pseudomonadota</taxon>
        <taxon>Gammaproteobacteria</taxon>
        <taxon>Chromatiales</taxon>
        <taxon>Chromatiaceae</taxon>
        <taxon>Arsukibacterium</taxon>
    </lineage>
</organism>
<evidence type="ECO:0000256" key="10">
    <source>
        <dbReference type="SAM" id="SignalP"/>
    </source>
</evidence>
<comment type="caution">
    <text evidence="13">The sequence shown here is derived from an EMBL/GenBank/DDBJ whole genome shotgun (WGS) entry which is preliminary data.</text>
</comment>
<evidence type="ECO:0000256" key="8">
    <source>
        <dbReference type="PROSITE-ProRule" id="PRU01360"/>
    </source>
</evidence>
<feature type="signal peptide" evidence="10">
    <location>
        <begin position="1"/>
        <end position="24"/>
    </location>
</feature>
<dbReference type="InterPro" id="IPR012910">
    <property type="entry name" value="Plug_dom"/>
</dbReference>
<dbReference type="EMBL" id="LAHO01000001">
    <property type="protein sequence ID" value="KKO47386.1"/>
    <property type="molecule type" value="Genomic_DNA"/>
</dbReference>
<dbReference type="InterPro" id="IPR036942">
    <property type="entry name" value="Beta-barrel_TonB_sf"/>
</dbReference>